<dbReference type="EMBL" id="HG992982">
    <property type="protein sequence ID" value="CAE7187921.1"/>
    <property type="molecule type" value="Genomic_DNA"/>
</dbReference>
<reference evidence="3" key="1">
    <citation type="submission" date="2021-02" db="EMBL/GenBank/DDBJ databases">
        <authorList>
            <person name="Syme A R."/>
            <person name="Syme A R."/>
            <person name="Moolhuijzen P."/>
        </authorList>
    </citation>
    <scope>NUCLEOTIDE SEQUENCE</scope>
    <source>
        <strain evidence="3">W1-1</strain>
    </source>
</reference>
<organism evidence="3 4">
    <name type="scientific">Pyrenophora teres f. teres</name>
    <dbReference type="NCBI Taxonomy" id="97479"/>
    <lineage>
        <taxon>Eukaryota</taxon>
        <taxon>Fungi</taxon>
        <taxon>Dikarya</taxon>
        <taxon>Ascomycota</taxon>
        <taxon>Pezizomycotina</taxon>
        <taxon>Dothideomycetes</taxon>
        <taxon>Pleosporomycetidae</taxon>
        <taxon>Pleosporales</taxon>
        <taxon>Pleosporineae</taxon>
        <taxon>Pleosporaceae</taxon>
        <taxon>Pyrenophora</taxon>
    </lineage>
</organism>
<dbReference type="Gene3D" id="2.120.10.80">
    <property type="entry name" value="Kelch-type beta propeller"/>
    <property type="match status" value="1"/>
</dbReference>
<protein>
    <submittedName>
        <fullName evidence="3">Kelch-4 multi-domain protein</fullName>
    </submittedName>
</protein>
<gene>
    <name evidence="3" type="ORF">PTTW11_07235</name>
</gene>
<accession>A0A6S6W6L1</accession>
<keyword evidence="2" id="KW-0408">Iron</keyword>
<evidence type="ECO:0000256" key="2">
    <source>
        <dbReference type="ARBA" id="ARBA00023004"/>
    </source>
</evidence>
<dbReference type="GO" id="GO:0019760">
    <property type="term" value="P:glucosinolate metabolic process"/>
    <property type="evidence" value="ECO:0007669"/>
    <property type="project" value="UniProtKB-ARBA"/>
</dbReference>
<evidence type="ECO:0000313" key="3">
    <source>
        <dbReference type="EMBL" id="CAE7187921.1"/>
    </source>
</evidence>
<sequence>MILRLQRFSCSLQIAKPEHISEDFDSEFAMAEVAAGTYIAAEVVEHTAEAGYAAYIVSKPTLPLKVTFTRMATASGDSSERSLARSNHTVTVISNKAYIFGGITEGNVLSSNDVHIVTLEHSGKPEMDYSMIPALPTSEGEQTPTARSDHAACAFHGNIAVYGGSDANGKLLEEDSSIWLFSPERRSWDLLLSSKGDMGTGDIGPGPRRKAQLFAHGQHVLLFGGIDGSGDNASDLWQFDIAARYWTQLPTAPVATSNAMLANGQLWLISGSDPMSSQLHHISVSSASEERKWESFTFPTNPLAPGPRARHDGALLPVSTGWGRNYLVYLLGARDNSSPEALAAEPEDPEHSDDVTQFSDTWVLQIPSSDLEAKPSMSLKKAMNPAKIKDAIRSAVGADTGHLSWAEAVVQIPSVKQLEDEEGKLHPGPRALFGADVMDNGSSVVFWGGVNAKGERVGDGWVAKFE</sequence>
<dbReference type="Proteomes" id="UP000472372">
    <property type="component" value="Chromosome 6"/>
</dbReference>
<evidence type="ECO:0000313" key="4">
    <source>
        <dbReference type="Proteomes" id="UP000472372"/>
    </source>
</evidence>
<dbReference type="AlphaFoldDB" id="A0A6S6W6L1"/>
<evidence type="ECO:0000256" key="1">
    <source>
        <dbReference type="ARBA" id="ARBA00022737"/>
    </source>
</evidence>
<dbReference type="Pfam" id="PF24681">
    <property type="entry name" value="Kelch_KLHDC2_KLHL20_DRC7"/>
    <property type="match status" value="1"/>
</dbReference>
<dbReference type="InterPro" id="IPR015915">
    <property type="entry name" value="Kelch-typ_b-propeller"/>
</dbReference>
<dbReference type="PANTHER" id="PTHR47435">
    <property type="entry name" value="KELCH REPEAT PROTEIN (AFU_ORTHOLOGUE AFUA_5G12780)"/>
    <property type="match status" value="1"/>
</dbReference>
<dbReference type="SUPFAM" id="SSF117281">
    <property type="entry name" value="Kelch motif"/>
    <property type="match status" value="1"/>
</dbReference>
<keyword evidence="1" id="KW-0677">Repeat</keyword>
<dbReference type="PANTHER" id="PTHR47435:SF10">
    <property type="entry name" value="TIP ELONGATION ABERRANT PROTEIN 3"/>
    <property type="match status" value="1"/>
</dbReference>
<name>A0A6S6W6L1_9PLEO</name>
<proteinExistence type="predicted"/>